<protein>
    <submittedName>
        <fullName evidence="1">Uncharacterized protein</fullName>
    </submittedName>
</protein>
<sequence length="549" mass="59750">MPSAAKRGLGCLVPETWPPLVVRTVSDYADIQCRACSMLRLSLHGVLHDVYCVYDGPGFVVVLTSAGITLTVPQEETGVSCWPVDVDSNPRKFHHITVPWLRTILEPRSVGAFQIVSAEGPTTTTQSSSTSRTLHRRIRCFRDGESPSEPSFVPFFVYGKLFSPYFALVGVDRDLTRYMRESTVLTQLLPLCHPSPAPIAYYYGFHEESGSSCSILEDLTSRVSTGVIATPTRNAGGGQDNTTSSENVQLVKRAMQSLALFHGQWMVASPSTLPHSSSNNNSDSKQKDLYSALVHPMVFFSRWKEALDQTLSTEMEDNAAKTACEAVAAESGKRSTYVAQLPVSHEASAFGLFLAEEALSAVYAAPSLPSLVIQAGSTLHSHGTEESSDTLASNEAVSPSLLSQRTSVAPEWHATWASSISLIHGALHDVTHLAFLKDARHTPNCMFLDWKDSGIGPVEIDLVDVCVSLLTLADLSNPTTMHGLLEEYCACLEVFHGVKRDAHQMLLSCRDISRLRCYTKTKLEGYEWGASTKREMVGVATALGTACGL</sequence>
<name>B6DTN0_BODSA</name>
<reference evidence="1" key="1">
    <citation type="submission" date="2008-08" db="EMBL/GenBank/DDBJ databases">
        <title>Insights into the genome sequence of a free-living kinetoplastid: Bodo saltans (Kinetoplastida: Euglenozoa).</title>
        <authorList>
            <person name="Jackson A.P."/>
            <person name="Quail M.A."/>
            <person name="Berriman M."/>
        </authorList>
    </citation>
    <scope>NUCLEOTIDE SEQUENCE</scope>
    <source>
        <strain evidence="1">Lake Konstanz</strain>
    </source>
</reference>
<dbReference type="EMBL" id="FJ168557">
    <property type="protein sequence ID" value="ACI16051.1"/>
    <property type="molecule type" value="Genomic_DNA"/>
</dbReference>
<evidence type="ECO:0000313" key="1">
    <source>
        <dbReference type="EMBL" id="ACI16051.1"/>
    </source>
</evidence>
<dbReference type="VEuPathDB" id="TriTrypDB:BSAL_28090"/>
<proteinExistence type="predicted"/>
<dbReference type="AlphaFoldDB" id="B6DTN0"/>
<organism evidence="1">
    <name type="scientific">Bodo saltans</name>
    <name type="common">Flagellated protozoan</name>
    <dbReference type="NCBI Taxonomy" id="75058"/>
    <lineage>
        <taxon>Eukaryota</taxon>
        <taxon>Discoba</taxon>
        <taxon>Euglenozoa</taxon>
        <taxon>Kinetoplastea</taxon>
        <taxon>Metakinetoplastina</taxon>
        <taxon>Eubodonida</taxon>
        <taxon>Bodonidae</taxon>
        <taxon>Bodo</taxon>
    </lineage>
</organism>
<accession>B6DTN0</accession>